<accession>A0A498QUU3</accession>
<name>A0A498QUU3_9MYCO</name>
<evidence type="ECO:0000313" key="3">
    <source>
        <dbReference type="Proteomes" id="UP000268285"/>
    </source>
</evidence>
<dbReference type="EMBL" id="UPHU01000001">
    <property type="protein sequence ID" value="VBA53076.1"/>
    <property type="molecule type" value="Genomic_DNA"/>
</dbReference>
<dbReference type="AlphaFoldDB" id="A0A498QUU3"/>
<keyword evidence="1" id="KW-0472">Membrane</keyword>
<dbReference type="OrthoDB" id="4605582at2"/>
<keyword evidence="1" id="KW-1133">Transmembrane helix</keyword>
<evidence type="ECO:0000313" key="2">
    <source>
        <dbReference type="EMBL" id="VBA53076.1"/>
    </source>
</evidence>
<organism evidence="2 3">
    <name type="scientific">Mycobacterium pseudokansasii</name>
    <dbReference type="NCBI Taxonomy" id="2341080"/>
    <lineage>
        <taxon>Bacteria</taxon>
        <taxon>Bacillati</taxon>
        <taxon>Actinomycetota</taxon>
        <taxon>Actinomycetes</taxon>
        <taxon>Mycobacteriales</taxon>
        <taxon>Mycobacteriaceae</taxon>
        <taxon>Mycobacterium</taxon>
    </lineage>
</organism>
<proteinExistence type="predicted"/>
<evidence type="ECO:0000256" key="1">
    <source>
        <dbReference type="SAM" id="Phobius"/>
    </source>
</evidence>
<gene>
    <name evidence="2" type="ORF">LAUMK142_03846</name>
</gene>
<feature type="transmembrane region" description="Helical" evidence="1">
    <location>
        <begin position="56"/>
        <end position="77"/>
    </location>
</feature>
<feature type="transmembrane region" description="Helical" evidence="1">
    <location>
        <begin position="6"/>
        <end position="26"/>
    </location>
</feature>
<feature type="transmembrane region" description="Helical" evidence="1">
    <location>
        <begin position="343"/>
        <end position="362"/>
    </location>
</feature>
<reference evidence="2 3" key="1">
    <citation type="submission" date="2018-09" db="EMBL/GenBank/DDBJ databases">
        <authorList>
            <person name="Tagini F."/>
        </authorList>
    </citation>
    <scope>NUCLEOTIDE SEQUENCE [LARGE SCALE GENOMIC DNA]</scope>
    <source>
        <strain evidence="2 3">MK142</strain>
    </source>
</reference>
<keyword evidence="1" id="KW-0812">Transmembrane</keyword>
<protein>
    <submittedName>
        <fullName evidence="2">Uncharacterized protein</fullName>
    </submittedName>
</protein>
<keyword evidence="3" id="KW-1185">Reference proteome</keyword>
<dbReference type="RefSeq" id="WP_063467701.1">
    <property type="nucleotide sequence ID" value="NZ_JAIENV010000049.1"/>
</dbReference>
<dbReference type="Proteomes" id="UP000268285">
    <property type="component" value="Unassembled WGS sequence"/>
</dbReference>
<sequence length="364" mass="39433">MELRWWVVFVVGACTLAAVVVAALLAPMAKLTKVLRPLAHVDRLTGMPEYARVARIQFWSMLITLVLLLAVFATALVTTSRPVGFSSASRNFESVHPEDIMVCVGEPVTDPTTAGLLAYFARQVKTYDTQRIGMTSPTLRVVPLTRDYDYARAQFSRYAGMAGLQHQLETTKELPGPQAEELRAGINGFSREVSYADYARSVQDVLALCMTGFPSFEDKSTRRRSLIYLGYSSFRAAAETRPALFSDQQVKDMATAAGVQINVIARADVVKSPEQSNQALAAIANATGGRYSVYNPAGTAGANPAGTDPTLAALLDKIRANPPNVVLPSGTIITNRSWDYPNVPLLCSLAVAGLLFISLAVLRR</sequence>